<protein>
    <submittedName>
        <fullName evidence="1">Uncharacterized protein</fullName>
    </submittedName>
</protein>
<accession>A0A5E6XVR9</accession>
<reference evidence="1 2" key="1">
    <citation type="submission" date="2019-09" db="EMBL/GenBank/DDBJ databases">
        <authorList>
            <person name="Chandra G."/>
            <person name="Truman W A."/>
        </authorList>
    </citation>
    <scope>NUCLEOTIDE SEQUENCE [LARGE SCALE GENOMIC DNA]</scope>
    <source>
        <strain evidence="1">PS862</strain>
    </source>
</reference>
<dbReference type="RefSeq" id="WP_150748653.1">
    <property type="nucleotide sequence ID" value="NZ_CABVHE010000086.1"/>
</dbReference>
<dbReference type="EMBL" id="CABVII010000007">
    <property type="protein sequence ID" value="VVO86982.1"/>
    <property type="molecule type" value="Genomic_DNA"/>
</dbReference>
<proteinExistence type="predicted"/>
<dbReference type="AlphaFoldDB" id="A0A5E6XVR9"/>
<dbReference type="OrthoDB" id="1956004at2"/>
<organism evidence="1 2">
    <name type="scientific">Pseudomonas fluorescens</name>
    <dbReference type="NCBI Taxonomy" id="294"/>
    <lineage>
        <taxon>Bacteria</taxon>
        <taxon>Pseudomonadati</taxon>
        <taxon>Pseudomonadota</taxon>
        <taxon>Gammaproteobacteria</taxon>
        <taxon>Pseudomonadales</taxon>
        <taxon>Pseudomonadaceae</taxon>
        <taxon>Pseudomonas</taxon>
    </lineage>
</organism>
<sequence length="246" mass="29050">MKTLKNFVAVDWRAGKDRIYFFFKDDNTYSRFDIGENATPDEYPAPANYNNWHDFHKHVKNLRFGFTTTNIENEPSGGSDQDHLWLFYYEGSTPMVCKYDQDADKVIRNYRVESSVWHTLLPYFDRIVAGVWWRTYAPGISGKFRFLMNDGNSLFLDFNFPQRPPHFKEGIHELTIAPITNTTWRGLSPYKHRMISAAQNDRTFADSYLYIFLTDNEYVTYNIDEDKLEYGPKTVDDHTWPGLLRD</sequence>
<name>A0A5E6XVR9_PSEFL</name>
<gene>
    <name evidence="1" type="ORF">PS862_02138</name>
</gene>
<evidence type="ECO:0000313" key="2">
    <source>
        <dbReference type="Proteomes" id="UP000385207"/>
    </source>
</evidence>
<dbReference type="Proteomes" id="UP000385207">
    <property type="component" value="Unassembled WGS sequence"/>
</dbReference>
<evidence type="ECO:0000313" key="1">
    <source>
        <dbReference type="EMBL" id="VVO86982.1"/>
    </source>
</evidence>